<dbReference type="RefSeq" id="WP_302912591.1">
    <property type="nucleotide sequence ID" value="NZ_JAUMSQ010000005.1"/>
</dbReference>
<dbReference type="Proteomes" id="UP001168823">
    <property type="component" value="Unassembled WGS sequence"/>
</dbReference>
<evidence type="ECO:0000313" key="1">
    <source>
        <dbReference type="EMBL" id="MDO3634453.1"/>
    </source>
</evidence>
<protein>
    <submittedName>
        <fullName evidence="1">Uncharacterized protein</fullName>
    </submittedName>
</protein>
<keyword evidence="2" id="KW-1185">Reference proteome</keyword>
<name>A0ABT8UDK5_9MYCO</name>
<sequence length="324" mass="36333">MIALHPDDWTSVIGADLPEFLGAGGALVRFIVGDSAADIGHARRALVDLADSSRLHFFDVDGSRTRLQYPNDILRSIAEQIDFRQVMTSFLHQAVIDEGYEVPPGSQQFSMQSIAAMNDVVPRNIREIINARIRSGIMRDRRLVRDVRYALWAIAGDVLNGRLVGDEGGVPERWLRSQITSVRELRDFGIVQKVTRYNARGLIRSILTWLPTSGWNGSIVFVNALQVAHAKNLRDGKVYYTRAALSDVYEVMREFIDETDDMSGVLLVFAMPRDFLSIDPRGRGMGIYQALQFRVSSFPETTMPNPLSNMVLLSNSGQRRVFSA</sequence>
<reference evidence="1" key="1">
    <citation type="submission" date="2023-07" db="EMBL/GenBank/DDBJ databases">
        <title>Mycolicibacterium sp. nov., a novel bacterial species.</title>
        <authorList>
            <person name="Cao Y."/>
        </authorList>
    </citation>
    <scope>NUCLEOTIDE SEQUENCE</scope>
    <source>
        <strain evidence="1">KC 300</strain>
    </source>
</reference>
<evidence type="ECO:0000313" key="2">
    <source>
        <dbReference type="Proteomes" id="UP001168823"/>
    </source>
</evidence>
<comment type="caution">
    <text evidence="1">The sequence shown here is derived from an EMBL/GenBank/DDBJ whole genome shotgun (WGS) entry which is preliminary data.</text>
</comment>
<dbReference type="EMBL" id="JAUMSQ010000005">
    <property type="protein sequence ID" value="MDO3634453.1"/>
    <property type="molecule type" value="Genomic_DNA"/>
</dbReference>
<accession>A0ABT8UDK5</accession>
<gene>
    <name evidence="1" type="ORF">Q2100_01685</name>
</gene>
<proteinExistence type="predicted"/>
<organism evidence="1 2">
    <name type="scientific">Mycolicibacterium arseniciresistens</name>
    <dbReference type="NCBI Taxonomy" id="3062257"/>
    <lineage>
        <taxon>Bacteria</taxon>
        <taxon>Bacillati</taxon>
        <taxon>Actinomycetota</taxon>
        <taxon>Actinomycetes</taxon>
        <taxon>Mycobacteriales</taxon>
        <taxon>Mycobacteriaceae</taxon>
        <taxon>Mycolicibacterium</taxon>
    </lineage>
</organism>